<feature type="transmembrane region" description="Helical" evidence="6">
    <location>
        <begin position="193"/>
        <end position="210"/>
    </location>
</feature>
<comment type="caution">
    <text evidence="8">The sequence shown here is derived from an EMBL/GenBank/DDBJ whole genome shotgun (WGS) entry which is preliminary data.</text>
</comment>
<dbReference type="InterPro" id="IPR037185">
    <property type="entry name" value="EmrE-like"/>
</dbReference>
<keyword evidence="5 6" id="KW-0472">Membrane</keyword>
<evidence type="ECO:0000256" key="6">
    <source>
        <dbReference type="SAM" id="Phobius"/>
    </source>
</evidence>
<dbReference type="RefSeq" id="WP_134195630.1">
    <property type="nucleotide sequence ID" value="NZ_JBHLUW010000032.1"/>
</dbReference>
<dbReference type="GO" id="GO:0016020">
    <property type="term" value="C:membrane"/>
    <property type="evidence" value="ECO:0007669"/>
    <property type="project" value="UniProtKB-SubCell"/>
</dbReference>
<dbReference type="EMBL" id="SORE01000022">
    <property type="protein sequence ID" value="TDY42244.1"/>
    <property type="molecule type" value="Genomic_DNA"/>
</dbReference>
<dbReference type="InterPro" id="IPR000620">
    <property type="entry name" value="EamA_dom"/>
</dbReference>
<comment type="subcellular location">
    <subcellularLocation>
        <location evidence="1">Membrane</location>
        <topology evidence="1">Multi-pass membrane protein</topology>
    </subcellularLocation>
</comment>
<evidence type="ECO:0000256" key="2">
    <source>
        <dbReference type="ARBA" id="ARBA00007362"/>
    </source>
</evidence>
<name>A0A4V6QCZ6_9BURK</name>
<feature type="transmembrane region" description="Helical" evidence="6">
    <location>
        <begin position="124"/>
        <end position="143"/>
    </location>
</feature>
<evidence type="ECO:0000256" key="1">
    <source>
        <dbReference type="ARBA" id="ARBA00004141"/>
    </source>
</evidence>
<evidence type="ECO:0000313" key="9">
    <source>
        <dbReference type="Proteomes" id="UP000295509"/>
    </source>
</evidence>
<reference evidence="8 9" key="1">
    <citation type="submission" date="2019-03" db="EMBL/GenBank/DDBJ databases">
        <title>Genomic Encyclopedia of Type Strains, Phase III (KMG-III): the genomes of soil and plant-associated and newly described type strains.</title>
        <authorList>
            <person name="Whitman W."/>
        </authorList>
    </citation>
    <scope>NUCLEOTIDE SEQUENCE [LARGE SCALE GENOMIC DNA]</scope>
    <source>
        <strain evidence="8 9">LMG 29544</strain>
    </source>
</reference>
<feature type="transmembrane region" description="Helical" evidence="6">
    <location>
        <begin position="253"/>
        <end position="272"/>
    </location>
</feature>
<dbReference type="OrthoDB" id="184388at2"/>
<keyword evidence="4 6" id="KW-1133">Transmembrane helix</keyword>
<feature type="transmembrane region" description="Helical" evidence="6">
    <location>
        <begin position="278"/>
        <end position="300"/>
    </location>
</feature>
<evidence type="ECO:0000256" key="3">
    <source>
        <dbReference type="ARBA" id="ARBA00022692"/>
    </source>
</evidence>
<keyword evidence="3 6" id="KW-0812">Transmembrane</keyword>
<dbReference type="Proteomes" id="UP000295509">
    <property type="component" value="Unassembled WGS sequence"/>
</dbReference>
<feature type="transmembrane region" description="Helical" evidence="6">
    <location>
        <begin position="37"/>
        <end position="55"/>
    </location>
</feature>
<dbReference type="AlphaFoldDB" id="A0A4V6QCZ6"/>
<keyword evidence="9" id="KW-1185">Reference proteome</keyword>
<organism evidence="8 9">
    <name type="scientific">Paraburkholderia rhizosphaerae</name>
    <dbReference type="NCBI Taxonomy" id="480658"/>
    <lineage>
        <taxon>Bacteria</taxon>
        <taxon>Pseudomonadati</taxon>
        <taxon>Pseudomonadota</taxon>
        <taxon>Betaproteobacteria</taxon>
        <taxon>Burkholderiales</taxon>
        <taxon>Burkholderiaceae</taxon>
        <taxon>Paraburkholderia</taxon>
    </lineage>
</organism>
<dbReference type="PANTHER" id="PTHR32322:SF2">
    <property type="entry name" value="EAMA DOMAIN-CONTAINING PROTEIN"/>
    <property type="match status" value="1"/>
</dbReference>
<evidence type="ECO:0000313" key="8">
    <source>
        <dbReference type="EMBL" id="TDY42244.1"/>
    </source>
</evidence>
<dbReference type="PANTHER" id="PTHR32322">
    <property type="entry name" value="INNER MEMBRANE TRANSPORTER"/>
    <property type="match status" value="1"/>
</dbReference>
<gene>
    <name evidence="8" type="ORF">BX592_12253</name>
</gene>
<feature type="transmembrane region" description="Helical" evidence="6">
    <location>
        <begin position="222"/>
        <end position="244"/>
    </location>
</feature>
<evidence type="ECO:0000256" key="5">
    <source>
        <dbReference type="ARBA" id="ARBA00023136"/>
    </source>
</evidence>
<protein>
    <submittedName>
        <fullName evidence="8">Drug/metabolite transporter (DMT)-like permease</fullName>
    </submittedName>
</protein>
<dbReference type="Pfam" id="PF00892">
    <property type="entry name" value="EamA"/>
    <property type="match status" value="2"/>
</dbReference>
<proteinExistence type="inferred from homology"/>
<dbReference type="SUPFAM" id="SSF103481">
    <property type="entry name" value="Multidrug resistance efflux transporter EmrE"/>
    <property type="match status" value="2"/>
</dbReference>
<feature type="transmembrane region" description="Helical" evidence="6">
    <location>
        <begin position="163"/>
        <end position="181"/>
    </location>
</feature>
<comment type="similarity">
    <text evidence="2">Belongs to the EamA transporter family.</text>
</comment>
<evidence type="ECO:0000256" key="4">
    <source>
        <dbReference type="ARBA" id="ARBA00022989"/>
    </source>
</evidence>
<dbReference type="InterPro" id="IPR050638">
    <property type="entry name" value="AA-Vitamin_Transporters"/>
</dbReference>
<accession>A0A4V6QCZ6</accession>
<feature type="transmembrane region" description="Helical" evidence="6">
    <location>
        <begin position="67"/>
        <end position="86"/>
    </location>
</feature>
<feature type="domain" description="EamA" evidence="7">
    <location>
        <begin position="9"/>
        <end position="141"/>
    </location>
</feature>
<feature type="transmembrane region" description="Helical" evidence="6">
    <location>
        <begin position="98"/>
        <end position="117"/>
    </location>
</feature>
<feature type="domain" description="EamA" evidence="7">
    <location>
        <begin position="160"/>
        <end position="295"/>
    </location>
</feature>
<evidence type="ECO:0000259" key="7">
    <source>
        <dbReference type="Pfam" id="PF00892"/>
    </source>
</evidence>
<sequence length="314" mass="33844">MRKPIDGLAATLMIVMCIAWGLQQVAIKSVVADVSPVLQAALRSGVAALLVWLFSHLIARERWLPGIALRSGLVAGVLFALEFLFIAEGLRRTNASHMAVLIYTAPMFAAIGLHLRIPDERLTLLQWAGIGLAFLGVAVTFLVPALGANDANLVTSEGLLGDLLGLCAGAAWGLTTVAIRVSRLSEAPPSQTLFYQLAVAFIALLPYSYLTGQTWFHGTPLAWASLAFQAIAISFASYLTWFWLLRRYFAAKLGVLSFMTPLFGVAFGIVLLHERVSIAFLVGSAFVLTGLLIVNGQGWLRQVFMRVARSAGTS</sequence>